<dbReference type="RefSeq" id="XP_056050742.1">
    <property type="nucleotide sequence ID" value="XM_056193736.1"/>
</dbReference>
<accession>A0A9W8UGY7</accession>
<keyword evidence="3" id="KW-1185">Reference proteome</keyword>
<reference evidence="2" key="1">
    <citation type="journal article" date="2023" name="Access Microbiol">
        <title>De-novo genome assembly for Akanthomyces muscarius, a biocontrol agent of insect agricultural pests.</title>
        <authorList>
            <person name="Erdos Z."/>
            <person name="Studholme D.J."/>
            <person name="Raymond B."/>
            <person name="Sharma M."/>
        </authorList>
    </citation>
    <scope>NUCLEOTIDE SEQUENCE</scope>
    <source>
        <strain evidence="2">Ve6</strain>
    </source>
</reference>
<feature type="chain" id="PRO_5040845928" evidence="1">
    <location>
        <begin position="18"/>
        <end position="142"/>
    </location>
</feature>
<name>A0A9W8UGY7_AKAMU</name>
<proteinExistence type="predicted"/>
<dbReference type="KEGG" id="amus:LMH87_002305"/>
<evidence type="ECO:0000256" key="1">
    <source>
        <dbReference type="SAM" id="SignalP"/>
    </source>
</evidence>
<protein>
    <submittedName>
        <fullName evidence="2">Uncharacterized protein</fullName>
    </submittedName>
</protein>
<comment type="caution">
    <text evidence="2">The sequence shown here is derived from an EMBL/GenBank/DDBJ whole genome shotgun (WGS) entry which is preliminary data.</text>
</comment>
<feature type="signal peptide" evidence="1">
    <location>
        <begin position="1"/>
        <end position="17"/>
    </location>
</feature>
<organism evidence="2 3">
    <name type="scientific">Akanthomyces muscarius</name>
    <name type="common">Entomopathogenic fungus</name>
    <name type="synonym">Lecanicillium muscarium</name>
    <dbReference type="NCBI Taxonomy" id="2231603"/>
    <lineage>
        <taxon>Eukaryota</taxon>
        <taxon>Fungi</taxon>
        <taxon>Dikarya</taxon>
        <taxon>Ascomycota</taxon>
        <taxon>Pezizomycotina</taxon>
        <taxon>Sordariomycetes</taxon>
        <taxon>Hypocreomycetidae</taxon>
        <taxon>Hypocreales</taxon>
        <taxon>Cordycipitaceae</taxon>
        <taxon>Akanthomyces</taxon>
    </lineage>
</organism>
<evidence type="ECO:0000313" key="3">
    <source>
        <dbReference type="Proteomes" id="UP001144673"/>
    </source>
</evidence>
<sequence>MRATLAALVLGVGITAAEPSHTDTATEAHPKPTPGWSAYYDIDNPKDNFQHNDVDCWVTCDSKLVDNGQECRDYMARVNIDDDGNAVAAQCITIINGDVVDYTEAGQEKAVQCRPCLNYRECEEHGGPYLKNCAALEAPTRR</sequence>
<dbReference type="AlphaFoldDB" id="A0A9W8UGY7"/>
<dbReference type="GeneID" id="80889464"/>
<dbReference type="Proteomes" id="UP001144673">
    <property type="component" value="Chromosome 3"/>
</dbReference>
<keyword evidence="1" id="KW-0732">Signal</keyword>
<dbReference type="EMBL" id="JAJHUN010000010">
    <property type="protein sequence ID" value="KAJ4147801.1"/>
    <property type="molecule type" value="Genomic_DNA"/>
</dbReference>
<evidence type="ECO:0000313" key="2">
    <source>
        <dbReference type="EMBL" id="KAJ4147801.1"/>
    </source>
</evidence>
<gene>
    <name evidence="2" type="ORF">LMH87_002305</name>
</gene>